<keyword evidence="2" id="KW-1185">Reference proteome</keyword>
<dbReference type="AlphaFoldDB" id="A0A433DI19"/>
<comment type="caution">
    <text evidence="1">The sequence shown here is derived from an EMBL/GenBank/DDBJ whole genome shotgun (WGS) entry which is preliminary data.</text>
</comment>
<protein>
    <submittedName>
        <fullName evidence="1">Uncharacterized protein</fullName>
    </submittedName>
</protein>
<dbReference type="Proteomes" id="UP000268093">
    <property type="component" value="Unassembled WGS sequence"/>
</dbReference>
<accession>A0A433DI19</accession>
<sequence>MVKKEHAWQEFPYPGHGGDHWWRAAQQNLDTVGRFRAMFVYNILSNKPNAARPTFRWVVENIMNLEVIVFSRQSVQILLEEDVLLVDVGENKVQLRLIFRILEHSTNDLNNEEWRKR</sequence>
<proteinExistence type="predicted"/>
<evidence type="ECO:0000313" key="1">
    <source>
        <dbReference type="EMBL" id="RUP50512.1"/>
    </source>
</evidence>
<evidence type="ECO:0000313" key="2">
    <source>
        <dbReference type="Proteomes" id="UP000268093"/>
    </source>
</evidence>
<organism evidence="1 2">
    <name type="scientific">Jimgerdemannia flammicorona</name>
    <dbReference type="NCBI Taxonomy" id="994334"/>
    <lineage>
        <taxon>Eukaryota</taxon>
        <taxon>Fungi</taxon>
        <taxon>Fungi incertae sedis</taxon>
        <taxon>Mucoromycota</taxon>
        <taxon>Mucoromycotina</taxon>
        <taxon>Endogonomycetes</taxon>
        <taxon>Endogonales</taxon>
        <taxon>Endogonaceae</taxon>
        <taxon>Jimgerdemannia</taxon>
    </lineage>
</organism>
<name>A0A433DI19_9FUNG</name>
<dbReference type="EMBL" id="RBNI01001375">
    <property type="protein sequence ID" value="RUP50512.1"/>
    <property type="molecule type" value="Genomic_DNA"/>
</dbReference>
<gene>
    <name evidence="1" type="ORF">BC936DRAFT_138803</name>
</gene>
<reference evidence="1 2" key="1">
    <citation type="journal article" date="2018" name="New Phytol.">
        <title>Phylogenomics of Endogonaceae and evolution of mycorrhizas within Mucoromycota.</title>
        <authorList>
            <person name="Chang Y."/>
            <person name="Desiro A."/>
            <person name="Na H."/>
            <person name="Sandor L."/>
            <person name="Lipzen A."/>
            <person name="Clum A."/>
            <person name="Barry K."/>
            <person name="Grigoriev I.V."/>
            <person name="Martin F.M."/>
            <person name="Stajich J.E."/>
            <person name="Smith M.E."/>
            <person name="Bonito G."/>
            <person name="Spatafora J.W."/>
        </authorList>
    </citation>
    <scope>NUCLEOTIDE SEQUENCE [LARGE SCALE GENOMIC DNA]</scope>
    <source>
        <strain evidence="1 2">GMNB39</strain>
    </source>
</reference>